<proteinExistence type="inferred from homology"/>
<evidence type="ECO:0000256" key="1">
    <source>
        <dbReference type="ARBA" id="ARBA00010577"/>
    </source>
</evidence>
<keyword evidence="5" id="KW-0282">Flagellum</keyword>
<dbReference type="Proteomes" id="UP000294641">
    <property type="component" value="Unassembled WGS sequence"/>
</dbReference>
<dbReference type="AlphaFoldDB" id="A0A8B4Q8Z8"/>
<comment type="caution">
    <text evidence="4">The sequence shown here is derived from an EMBL/GenBank/DDBJ whole genome shotgun (WGS) entry which is preliminary data.</text>
</comment>
<keyword evidence="5" id="KW-0969">Cilium</keyword>
<dbReference type="NCBIfam" id="NF007197">
    <property type="entry name" value="PRK09618.1"/>
    <property type="match status" value="1"/>
</dbReference>
<comment type="similarity">
    <text evidence="1 3">Belongs to the FlgD family.</text>
</comment>
<dbReference type="EMBL" id="SNZG01000005">
    <property type="protein sequence ID" value="TDR41773.1"/>
    <property type="molecule type" value="Genomic_DNA"/>
</dbReference>
<evidence type="ECO:0000256" key="3">
    <source>
        <dbReference type="RuleBase" id="RU362076"/>
    </source>
</evidence>
<dbReference type="Proteomes" id="UP000254330">
    <property type="component" value="Unassembled WGS sequence"/>
</dbReference>
<dbReference type="OrthoDB" id="280334at2"/>
<keyword evidence="5" id="KW-0966">Cell projection</keyword>
<evidence type="ECO:0000313" key="7">
    <source>
        <dbReference type="Proteomes" id="UP000294641"/>
    </source>
</evidence>
<reference evidence="5 7" key="2">
    <citation type="submission" date="2019-03" db="EMBL/GenBank/DDBJ databases">
        <title>Genomic Encyclopedia of Type Strains, Phase IV (KMG-IV): sequencing the most valuable type-strain genomes for metagenomic binning, comparative biology and taxonomic classification.</title>
        <authorList>
            <person name="Goeker M."/>
        </authorList>
    </citation>
    <scope>NUCLEOTIDE SEQUENCE [LARGE SCALE GENOMIC DNA]</scope>
    <source>
        <strain evidence="5 7">DSM 20580</strain>
    </source>
</reference>
<accession>A0A8B4Q8Z8</accession>
<dbReference type="GO" id="GO:0044781">
    <property type="term" value="P:bacterial-type flagellum organization"/>
    <property type="evidence" value="ECO:0007669"/>
    <property type="project" value="UniProtKB-UniRule"/>
</dbReference>
<dbReference type="Pfam" id="PF03963">
    <property type="entry name" value="FlgD"/>
    <property type="match status" value="1"/>
</dbReference>
<dbReference type="RefSeq" id="WP_109350581.1">
    <property type="nucleotide sequence ID" value="NZ_BJUE01000018.1"/>
</dbReference>
<evidence type="ECO:0000256" key="2">
    <source>
        <dbReference type="ARBA" id="ARBA00022795"/>
    </source>
</evidence>
<sequence length="213" mass="22788">MAEVKGVSDYYLPTSKPGTGNSNLGKDDFLKILITQLQNQDPTSPMDDKEFIAQMAQFSSLEQMSNMAGAIENLTAVSVQSQLIQFNTFIGKTVTWHGISKELDEAGKPVTNTGTNKVVSVKYDAGEAKFILDNGKEISAANISEVNDFNAGGSSNSLVDASMLIGKKVSFLNEAKEEESAQVTSVSKKDGKIQYSLANGKVITADQMTSISA</sequence>
<gene>
    <name evidence="4" type="primary">flgD</name>
    <name evidence="5" type="ORF">DFR61_10512</name>
    <name evidence="4" type="ORF">NCTC10597_00754</name>
</gene>
<keyword evidence="7" id="KW-1185">Reference proteome</keyword>
<evidence type="ECO:0000313" key="5">
    <source>
        <dbReference type="EMBL" id="TDR41773.1"/>
    </source>
</evidence>
<comment type="function">
    <text evidence="3">Required for flagellar hook formation. May act as a scaffolding protein.</text>
</comment>
<keyword evidence="2 3" id="KW-1005">Bacterial flagellum biogenesis</keyword>
<evidence type="ECO:0000313" key="4">
    <source>
        <dbReference type="EMBL" id="STX09084.1"/>
    </source>
</evidence>
<name>A0A8B4Q8Z8_9BACL</name>
<organism evidence="4 6">
    <name type="scientific">Kurthia zopfii</name>
    <dbReference type="NCBI Taxonomy" id="1650"/>
    <lineage>
        <taxon>Bacteria</taxon>
        <taxon>Bacillati</taxon>
        <taxon>Bacillota</taxon>
        <taxon>Bacilli</taxon>
        <taxon>Bacillales</taxon>
        <taxon>Caryophanaceae</taxon>
        <taxon>Kurthia</taxon>
    </lineage>
</organism>
<dbReference type="EMBL" id="UGNP01000001">
    <property type="protein sequence ID" value="STX09084.1"/>
    <property type="molecule type" value="Genomic_DNA"/>
</dbReference>
<reference evidence="4 6" key="1">
    <citation type="submission" date="2018-06" db="EMBL/GenBank/DDBJ databases">
        <authorList>
            <consortium name="Pathogen Informatics"/>
            <person name="Doyle S."/>
        </authorList>
    </citation>
    <scope>NUCLEOTIDE SEQUENCE [LARGE SCALE GENOMIC DNA]</scope>
    <source>
        <strain evidence="4 6">NCTC10597</strain>
    </source>
</reference>
<evidence type="ECO:0000313" key="6">
    <source>
        <dbReference type="Proteomes" id="UP000254330"/>
    </source>
</evidence>
<dbReference type="InterPro" id="IPR005648">
    <property type="entry name" value="FlgD"/>
</dbReference>
<protein>
    <recommendedName>
        <fullName evidence="3">Basal-body rod modification protein FlgD</fullName>
    </recommendedName>
</protein>